<dbReference type="AlphaFoldDB" id="A0A1Y2H6V0"/>
<accession>A0A1Y2H6V0</accession>
<proteinExistence type="predicted"/>
<comment type="caution">
    <text evidence="1">The sequence shown here is derived from an EMBL/GenBank/DDBJ whole genome shotgun (WGS) entry which is preliminary data.</text>
</comment>
<dbReference type="Proteomes" id="UP000193411">
    <property type="component" value="Unassembled WGS sequence"/>
</dbReference>
<sequence length="83" mass="9851">MDVDPWLMIGPFRPLRRERLHGASTSNTKENRRNEVTIHKRFLAVLADHQHDYPQVEASSDSFRLLRFRQLSRRIRGCGLRTH</sequence>
<organism evidence="1 2">
    <name type="scientific">Catenaria anguillulae PL171</name>
    <dbReference type="NCBI Taxonomy" id="765915"/>
    <lineage>
        <taxon>Eukaryota</taxon>
        <taxon>Fungi</taxon>
        <taxon>Fungi incertae sedis</taxon>
        <taxon>Blastocladiomycota</taxon>
        <taxon>Blastocladiomycetes</taxon>
        <taxon>Blastocladiales</taxon>
        <taxon>Catenariaceae</taxon>
        <taxon>Catenaria</taxon>
    </lineage>
</organism>
<gene>
    <name evidence="1" type="ORF">BCR44DRAFT_1445704</name>
</gene>
<keyword evidence="2" id="KW-1185">Reference proteome</keyword>
<evidence type="ECO:0000313" key="2">
    <source>
        <dbReference type="Proteomes" id="UP000193411"/>
    </source>
</evidence>
<dbReference type="EMBL" id="MCFL01000095">
    <property type="protein sequence ID" value="ORZ30235.1"/>
    <property type="molecule type" value="Genomic_DNA"/>
</dbReference>
<protein>
    <submittedName>
        <fullName evidence="1">Uncharacterized protein</fullName>
    </submittedName>
</protein>
<reference evidence="1 2" key="1">
    <citation type="submission" date="2016-07" db="EMBL/GenBank/DDBJ databases">
        <title>Pervasive Adenine N6-methylation of Active Genes in Fungi.</title>
        <authorList>
            <consortium name="DOE Joint Genome Institute"/>
            <person name="Mondo S.J."/>
            <person name="Dannebaum R.O."/>
            <person name="Kuo R.C."/>
            <person name="Labutti K."/>
            <person name="Haridas S."/>
            <person name="Kuo A."/>
            <person name="Salamov A."/>
            <person name="Ahrendt S.R."/>
            <person name="Lipzen A."/>
            <person name="Sullivan W."/>
            <person name="Andreopoulos W.B."/>
            <person name="Clum A."/>
            <person name="Lindquist E."/>
            <person name="Daum C."/>
            <person name="Ramamoorthy G.K."/>
            <person name="Gryganskyi A."/>
            <person name="Culley D."/>
            <person name="Magnuson J.K."/>
            <person name="James T.Y."/>
            <person name="O'Malley M.A."/>
            <person name="Stajich J.E."/>
            <person name="Spatafora J.W."/>
            <person name="Visel A."/>
            <person name="Grigoriev I.V."/>
        </authorList>
    </citation>
    <scope>NUCLEOTIDE SEQUENCE [LARGE SCALE GENOMIC DNA]</scope>
    <source>
        <strain evidence="1 2">PL171</strain>
    </source>
</reference>
<evidence type="ECO:0000313" key="1">
    <source>
        <dbReference type="EMBL" id="ORZ30235.1"/>
    </source>
</evidence>
<name>A0A1Y2H6V0_9FUNG</name>